<name>A0A9D1V4I9_9FIRM</name>
<dbReference type="Gene3D" id="3.20.20.210">
    <property type="match status" value="1"/>
</dbReference>
<reference evidence="1" key="1">
    <citation type="journal article" date="2021" name="PeerJ">
        <title>Extensive microbial diversity within the chicken gut microbiome revealed by metagenomics and culture.</title>
        <authorList>
            <person name="Gilroy R."/>
            <person name="Ravi A."/>
            <person name="Getino M."/>
            <person name="Pursley I."/>
            <person name="Horton D.L."/>
            <person name="Alikhan N.F."/>
            <person name="Baker D."/>
            <person name="Gharbi K."/>
            <person name="Hall N."/>
            <person name="Watson M."/>
            <person name="Adriaenssens E.M."/>
            <person name="Foster-Nyarko E."/>
            <person name="Jarju S."/>
            <person name="Secka A."/>
            <person name="Antonio M."/>
            <person name="Oren A."/>
            <person name="Chaudhuri R.R."/>
            <person name="La Ragione R."/>
            <person name="Hildebrand F."/>
            <person name="Pallen M.J."/>
        </authorList>
    </citation>
    <scope>NUCLEOTIDE SEQUENCE</scope>
    <source>
        <strain evidence="1">2239</strain>
    </source>
</reference>
<dbReference type="AlphaFoldDB" id="A0A9D1V4I9"/>
<dbReference type="InterPro" id="IPR038071">
    <property type="entry name" value="UROD/MetE-like_sf"/>
</dbReference>
<dbReference type="Proteomes" id="UP000824193">
    <property type="component" value="Unassembled WGS sequence"/>
</dbReference>
<evidence type="ECO:0000313" key="1">
    <source>
        <dbReference type="EMBL" id="HIX06002.1"/>
    </source>
</evidence>
<organism evidence="1 2">
    <name type="scientific">Candidatus Allofournierella pullicola</name>
    <dbReference type="NCBI Taxonomy" id="2838596"/>
    <lineage>
        <taxon>Bacteria</taxon>
        <taxon>Bacillati</taxon>
        <taxon>Bacillota</taxon>
        <taxon>Clostridia</taxon>
        <taxon>Eubacteriales</taxon>
        <taxon>Oscillospiraceae</taxon>
        <taxon>Allofournierella</taxon>
    </lineage>
</organism>
<comment type="caution">
    <text evidence="1">The sequence shown here is derived from an EMBL/GenBank/DDBJ whole genome shotgun (WGS) entry which is preliminary data.</text>
</comment>
<sequence length="426" mass="49564">MVDTNERTVLRGLARQVDELGHLPVMERRRELWRAHNDLERVRPLIAVFPEGSWNELLPEESLVCKNEEARSIERDLRSRLYYHTGICDDAVIERTFKVRKLIDGLPGGTIDLWVDWGVPLRRTESSASKGAYSFDPVIHTMEDVKKIRTPVLRYREKETLEQLERMQDLLGDILDVRLCGVDYVAFHIMYYYTHMRGLEQMLYDLYDEPELFHAIVDRLEQGYHSIVDQCEELGLFERNDNGTYQSTGGFGYTSTLIPPDFDPAHVRPSDLWACAEAQEMAPVSPDQTEEFCMQAERRLLRRFGRNGYACCEPVQDKLPYIRQIHALRRISVSPFADIEACARQLKDEYIFSWKCSPFLVCGPVFDEDEIRAYFRKYLPVLKEHGCHVEMILADTHTCHGEPERFLRWTALAREAIAEVYGCKAD</sequence>
<evidence type="ECO:0000313" key="2">
    <source>
        <dbReference type="Proteomes" id="UP000824193"/>
    </source>
</evidence>
<dbReference type="EMBL" id="DXFW01000022">
    <property type="protein sequence ID" value="HIX06002.1"/>
    <property type="molecule type" value="Genomic_DNA"/>
</dbReference>
<protein>
    <submittedName>
        <fullName evidence="1">Uncharacterized protein</fullName>
    </submittedName>
</protein>
<reference evidence="1" key="2">
    <citation type="submission" date="2021-04" db="EMBL/GenBank/DDBJ databases">
        <authorList>
            <person name="Gilroy R."/>
        </authorList>
    </citation>
    <scope>NUCLEOTIDE SEQUENCE</scope>
    <source>
        <strain evidence="1">2239</strain>
    </source>
</reference>
<gene>
    <name evidence="1" type="ORF">H9865_07880</name>
</gene>
<accession>A0A9D1V4I9</accession>
<proteinExistence type="predicted"/>